<reference evidence="1" key="2">
    <citation type="submission" date="2015-06" db="UniProtKB">
        <authorList>
            <consortium name="EnsemblMetazoa"/>
        </authorList>
    </citation>
    <scope>IDENTIFICATION</scope>
</reference>
<organism evidence="1 2">
    <name type="scientific">Megaselia scalaris</name>
    <name type="common">Humpbacked fly</name>
    <name type="synonym">Phora scalaris</name>
    <dbReference type="NCBI Taxonomy" id="36166"/>
    <lineage>
        <taxon>Eukaryota</taxon>
        <taxon>Metazoa</taxon>
        <taxon>Ecdysozoa</taxon>
        <taxon>Arthropoda</taxon>
        <taxon>Hexapoda</taxon>
        <taxon>Insecta</taxon>
        <taxon>Pterygota</taxon>
        <taxon>Neoptera</taxon>
        <taxon>Endopterygota</taxon>
        <taxon>Diptera</taxon>
        <taxon>Brachycera</taxon>
        <taxon>Muscomorpha</taxon>
        <taxon>Platypezoidea</taxon>
        <taxon>Phoridae</taxon>
        <taxon>Megaseliini</taxon>
        <taxon>Megaselia</taxon>
    </lineage>
</organism>
<accession>T1H733</accession>
<dbReference type="HOGENOM" id="CLU_3432751_0_0_1"/>
<proteinExistence type="predicted"/>
<dbReference type="AlphaFoldDB" id="T1H733"/>
<protein>
    <submittedName>
        <fullName evidence="1">Uncharacterized protein</fullName>
    </submittedName>
</protein>
<name>T1H733_MEGSC</name>
<keyword evidence="2" id="KW-1185">Reference proteome</keyword>
<dbReference type="EnsemblMetazoa" id="MESCA012515-RA">
    <property type="protein sequence ID" value="MESCA012515-PA"/>
    <property type="gene ID" value="MESCA012515"/>
</dbReference>
<evidence type="ECO:0000313" key="1">
    <source>
        <dbReference type="EnsemblMetazoa" id="MESCA012515-PA"/>
    </source>
</evidence>
<reference evidence="2" key="1">
    <citation type="submission" date="2013-02" db="EMBL/GenBank/DDBJ databases">
        <authorList>
            <person name="Hughes D."/>
        </authorList>
    </citation>
    <scope>NUCLEOTIDE SEQUENCE</scope>
    <source>
        <strain>Durham</strain>
        <strain evidence="2">NC isolate 2 -- Noor lab</strain>
    </source>
</reference>
<dbReference type="Proteomes" id="UP000015102">
    <property type="component" value="Unassembled WGS sequence"/>
</dbReference>
<evidence type="ECO:0000313" key="2">
    <source>
        <dbReference type="Proteomes" id="UP000015102"/>
    </source>
</evidence>
<sequence>MCSDDFDDFILMDKRQK</sequence>